<evidence type="ECO:0000256" key="6">
    <source>
        <dbReference type="HAMAP-Rule" id="MF_01216"/>
    </source>
</evidence>
<comment type="catalytic activity">
    <reaction evidence="5">
        <text>N,N-dimethyl-1,4-phenylenediamine + anthranilate + 2 NAD(+) = 2-(4-dimethylaminophenyl)diazenylbenzoate + 2 NADH + 2 H(+)</text>
        <dbReference type="Rhea" id="RHEA:55872"/>
        <dbReference type="ChEBI" id="CHEBI:15378"/>
        <dbReference type="ChEBI" id="CHEBI:15783"/>
        <dbReference type="ChEBI" id="CHEBI:16567"/>
        <dbReference type="ChEBI" id="CHEBI:57540"/>
        <dbReference type="ChEBI" id="CHEBI:57945"/>
        <dbReference type="ChEBI" id="CHEBI:71579"/>
        <dbReference type="EC" id="1.7.1.17"/>
    </reaction>
    <physiologicalReaction direction="right-to-left" evidence="5">
        <dbReference type="Rhea" id="RHEA:55874"/>
    </physiologicalReaction>
</comment>
<dbReference type="AlphaFoldDB" id="A0A561SXV7"/>
<dbReference type="PANTHER" id="PTHR43741">
    <property type="entry name" value="FMN-DEPENDENT NADH-AZOREDUCTASE 1"/>
    <property type="match status" value="1"/>
</dbReference>
<feature type="binding site" evidence="6">
    <location>
        <begin position="15"/>
        <end position="17"/>
    </location>
    <ligand>
        <name>FMN</name>
        <dbReference type="ChEBI" id="CHEBI:58210"/>
    </ligand>
</feature>
<dbReference type="HAMAP" id="MF_01216">
    <property type="entry name" value="Azoreductase_type1"/>
    <property type="match status" value="1"/>
</dbReference>
<proteinExistence type="inferred from homology"/>
<dbReference type="OrthoDB" id="9805013at2"/>
<name>A0A561SXV7_9PSEU</name>
<evidence type="ECO:0000256" key="4">
    <source>
        <dbReference type="ARBA" id="ARBA00023027"/>
    </source>
</evidence>
<organism evidence="8 9">
    <name type="scientific">Pseudonocardia hierapolitana</name>
    <dbReference type="NCBI Taxonomy" id="1128676"/>
    <lineage>
        <taxon>Bacteria</taxon>
        <taxon>Bacillati</taxon>
        <taxon>Actinomycetota</taxon>
        <taxon>Actinomycetes</taxon>
        <taxon>Pseudonocardiales</taxon>
        <taxon>Pseudonocardiaceae</taxon>
        <taxon>Pseudonocardia</taxon>
    </lineage>
</organism>
<evidence type="ECO:0000259" key="7">
    <source>
        <dbReference type="Pfam" id="PF02525"/>
    </source>
</evidence>
<dbReference type="GO" id="GO:0010181">
    <property type="term" value="F:FMN binding"/>
    <property type="evidence" value="ECO:0007669"/>
    <property type="project" value="UniProtKB-UniRule"/>
</dbReference>
<dbReference type="Gene3D" id="3.40.50.360">
    <property type="match status" value="1"/>
</dbReference>
<dbReference type="EMBL" id="VIWU01000001">
    <property type="protein sequence ID" value="TWF79681.1"/>
    <property type="molecule type" value="Genomic_DNA"/>
</dbReference>
<protein>
    <recommendedName>
        <fullName evidence="6">FMN dependent NADH:quinone oxidoreductase</fullName>
        <ecNumber evidence="6">1.6.5.-</ecNumber>
    </recommendedName>
    <alternativeName>
        <fullName evidence="6">Azo-dye reductase</fullName>
    </alternativeName>
    <alternativeName>
        <fullName evidence="6">FMN-dependent NADH-azo compound oxidoreductase</fullName>
    </alternativeName>
    <alternativeName>
        <fullName evidence="6">FMN-dependent NADH-azoreductase</fullName>
        <ecNumber evidence="6">1.7.1.17</ecNumber>
    </alternativeName>
</protein>
<dbReference type="GO" id="GO:0016652">
    <property type="term" value="F:oxidoreductase activity, acting on NAD(P)H as acceptor"/>
    <property type="evidence" value="ECO:0007669"/>
    <property type="project" value="UniProtKB-UniRule"/>
</dbReference>
<dbReference type="PANTHER" id="PTHR43741:SF4">
    <property type="entry name" value="FMN-DEPENDENT NADH:QUINONE OXIDOREDUCTASE"/>
    <property type="match status" value="1"/>
</dbReference>
<keyword evidence="1 6" id="KW-0285">Flavoprotein</keyword>
<comment type="similarity">
    <text evidence="6">Belongs to the azoreductase type 1 family.</text>
</comment>
<reference evidence="8 9" key="1">
    <citation type="submission" date="2019-06" db="EMBL/GenBank/DDBJ databases">
        <title>Sequencing the genomes of 1000 actinobacteria strains.</title>
        <authorList>
            <person name="Klenk H.-P."/>
        </authorList>
    </citation>
    <scope>NUCLEOTIDE SEQUENCE [LARGE SCALE GENOMIC DNA]</scope>
    <source>
        <strain evidence="8 9">DSM 45671</strain>
    </source>
</reference>
<feature type="binding site" evidence="6">
    <location>
        <begin position="135"/>
        <end position="138"/>
    </location>
    <ligand>
        <name>FMN</name>
        <dbReference type="ChEBI" id="CHEBI:58210"/>
    </ligand>
</feature>
<evidence type="ECO:0000313" key="8">
    <source>
        <dbReference type="EMBL" id="TWF79681.1"/>
    </source>
</evidence>
<gene>
    <name evidence="6" type="primary">azoR</name>
    <name evidence="8" type="ORF">FHX44_115615</name>
</gene>
<feature type="binding site" evidence="6">
    <location>
        <position position="9"/>
    </location>
    <ligand>
        <name>FMN</name>
        <dbReference type="ChEBI" id="CHEBI:58210"/>
    </ligand>
</feature>
<dbReference type="Proteomes" id="UP000321261">
    <property type="component" value="Unassembled WGS sequence"/>
</dbReference>
<comment type="function">
    <text evidence="6">Also exhibits azoreductase activity. Catalyzes the reductive cleavage of the azo bond in aromatic azo compounds to the corresponding amines.</text>
</comment>
<feature type="domain" description="Flavodoxin-like fold" evidence="7">
    <location>
        <begin position="1"/>
        <end position="191"/>
    </location>
</feature>
<keyword evidence="9" id="KW-1185">Reference proteome</keyword>
<evidence type="ECO:0000256" key="3">
    <source>
        <dbReference type="ARBA" id="ARBA00023002"/>
    </source>
</evidence>
<dbReference type="InterPro" id="IPR003680">
    <property type="entry name" value="Flavodoxin_fold"/>
</dbReference>
<keyword evidence="4 6" id="KW-0520">NAD</keyword>
<dbReference type="RefSeq" id="WP_147258493.1">
    <property type="nucleotide sequence ID" value="NZ_VIWU01000001.1"/>
</dbReference>
<comment type="function">
    <text evidence="6">Quinone reductase that provides resistance to thiol-specific stress caused by electrophilic quinones.</text>
</comment>
<comment type="cofactor">
    <cofactor evidence="6">
        <name>FMN</name>
        <dbReference type="ChEBI" id="CHEBI:58210"/>
    </cofactor>
    <text evidence="6">Binds 1 FMN per subunit.</text>
</comment>
<evidence type="ECO:0000256" key="1">
    <source>
        <dbReference type="ARBA" id="ARBA00022630"/>
    </source>
</evidence>
<dbReference type="InterPro" id="IPR023048">
    <property type="entry name" value="NADH:quinone_OxRdtase_FMN_depd"/>
</dbReference>
<dbReference type="Pfam" id="PF02525">
    <property type="entry name" value="Flavodoxin_2"/>
    <property type="match status" value="1"/>
</dbReference>
<comment type="caution">
    <text evidence="8">The sequence shown here is derived from an EMBL/GenBank/DDBJ whole genome shotgun (WGS) entry which is preliminary data.</text>
</comment>
<keyword evidence="2 6" id="KW-0288">FMN</keyword>
<dbReference type="InterPro" id="IPR050104">
    <property type="entry name" value="FMN-dep_NADH:Q_OxRdtase_AzoR1"/>
</dbReference>
<sequence>MTLFRVDSSIQGDASVSRAVADVVERAWRDHHPEPKVVRRDLAANPVPADAWPLAVAAMFAPDAERTPQQRAAATLASSLADELLGADAALVAAPLYNYGVSQHLKTWLDLVLTDPRLAPGSAGLGGRPVTIVVSRGGGYGPGTPREGWDHDTPYVQRIFGDVLGGDVTVVTAELTLAALKPEMAHLRELADASRARAIADAAASGRALAERVAPAGVAR</sequence>
<keyword evidence="3 6" id="KW-0560">Oxidoreductase</keyword>
<dbReference type="EC" id="1.6.5.-" evidence="6"/>
<dbReference type="InterPro" id="IPR029039">
    <property type="entry name" value="Flavoprotein-like_sf"/>
</dbReference>
<accession>A0A561SXV7</accession>
<evidence type="ECO:0000313" key="9">
    <source>
        <dbReference type="Proteomes" id="UP000321261"/>
    </source>
</evidence>
<comment type="caution">
    <text evidence="6">Lacks conserved residue(s) required for the propagation of feature annotation.</text>
</comment>
<evidence type="ECO:0000256" key="5">
    <source>
        <dbReference type="ARBA" id="ARBA00048542"/>
    </source>
</evidence>
<evidence type="ECO:0000256" key="2">
    <source>
        <dbReference type="ARBA" id="ARBA00022643"/>
    </source>
</evidence>
<dbReference type="GO" id="GO:0016655">
    <property type="term" value="F:oxidoreductase activity, acting on NAD(P)H, quinone or similar compound as acceptor"/>
    <property type="evidence" value="ECO:0007669"/>
    <property type="project" value="InterPro"/>
</dbReference>
<dbReference type="EC" id="1.7.1.17" evidence="6"/>
<comment type="subunit">
    <text evidence="6">Homodimer.</text>
</comment>
<dbReference type="SUPFAM" id="SSF52218">
    <property type="entry name" value="Flavoproteins"/>
    <property type="match status" value="1"/>
</dbReference>
<dbReference type="GO" id="GO:0009055">
    <property type="term" value="F:electron transfer activity"/>
    <property type="evidence" value="ECO:0007669"/>
    <property type="project" value="UniProtKB-UniRule"/>
</dbReference>
<comment type="catalytic activity">
    <reaction evidence="6">
        <text>2 a quinone + NADH + H(+) = 2 a 1,4-benzosemiquinone + NAD(+)</text>
        <dbReference type="Rhea" id="RHEA:65952"/>
        <dbReference type="ChEBI" id="CHEBI:15378"/>
        <dbReference type="ChEBI" id="CHEBI:57540"/>
        <dbReference type="ChEBI" id="CHEBI:57945"/>
        <dbReference type="ChEBI" id="CHEBI:132124"/>
        <dbReference type="ChEBI" id="CHEBI:134225"/>
    </reaction>
</comment>